<keyword evidence="4" id="KW-0902">Two-component regulatory system</keyword>
<evidence type="ECO:0000256" key="2">
    <source>
        <dbReference type="ARBA" id="ARBA00015955"/>
    </source>
</evidence>
<dbReference type="SMART" id="SM00448">
    <property type="entry name" value="REC"/>
    <property type="match status" value="1"/>
</dbReference>
<evidence type="ECO:0000256" key="9">
    <source>
        <dbReference type="PROSITE-ProRule" id="PRU00169"/>
    </source>
</evidence>
<dbReference type="PROSITE" id="PS50110">
    <property type="entry name" value="RESPONSE_REGULATORY"/>
    <property type="match status" value="1"/>
</dbReference>
<reference evidence="13 14" key="1">
    <citation type="journal article" date="2020" name="ISME J.">
        <title>Comparative genomics reveals insights into cyanobacterial evolution and habitat adaptation.</title>
        <authorList>
            <person name="Chen M.Y."/>
            <person name="Teng W.K."/>
            <person name="Zhao L."/>
            <person name="Hu C.X."/>
            <person name="Zhou Y.K."/>
            <person name="Han B.P."/>
            <person name="Song L.R."/>
            <person name="Shu W.S."/>
        </authorList>
    </citation>
    <scope>NUCLEOTIDE SEQUENCE [LARGE SCALE GENOMIC DNA]</scope>
    <source>
        <strain evidence="13 14">FACHB-391</strain>
    </source>
</reference>
<comment type="caution">
    <text evidence="13">The sequence shown here is derived from an EMBL/GenBank/DDBJ whole genome shotgun (WGS) entry which is preliminary data.</text>
</comment>
<dbReference type="Gene3D" id="6.10.250.690">
    <property type="match status" value="1"/>
</dbReference>
<dbReference type="InterPro" id="IPR039420">
    <property type="entry name" value="WalR-like"/>
</dbReference>
<evidence type="ECO:0000259" key="12">
    <source>
        <dbReference type="PROSITE" id="PS51755"/>
    </source>
</evidence>
<evidence type="ECO:0000313" key="13">
    <source>
        <dbReference type="EMBL" id="MBD2564968.1"/>
    </source>
</evidence>
<protein>
    <recommendedName>
        <fullName evidence="2">Probable transcriptional regulator ycf27</fullName>
    </recommendedName>
    <alternativeName>
        <fullName evidence="8">OmpR-like protein</fullName>
    </alternativeName>
</protein>
<evidence type="ECO:0000256" key="3">
    <source>
        <dbReference type="ARBA" id="ARBA00022553"/>
    </source>
</evidence>
<organism evidence="13 14">
    <name type="scientific">Nostoc linckia FACHB-391</name>
    <dbReference type="NCBI Taxonomy" id="2692906"/>
    <lineage>
        <taxon>Bacteria</taxon>
        <taxon>Bacillati</taxon>
        <taxon>Cyanobacteriota</taxon>
        <taxon>Cyanophyceae</taxon>
        <taxon>Nostocales</taxon>
        <taxon>Nostocaceae</taxon>
        <taxon>Nostoc</taxon>
    </lineage>
</organism>
<dbReference type="PANTHER" id="PTHR48111:SF65">
    <property type="entry name" value="OMPR SUBFAMILY"/>
    <property type="match status" value="1"/>
</dbReference>
<evidence type="ECO:0000256" key="10">
    <source>
        <dbReference type="PROSITE-ProRule" id="PRU01091"/>
    </source>
</evidence>
<keyword evidence="14" id="KW-1185">Reference proteome</keyword>
<feature type="domain" description="Response regulatory" evidence="11">
    <location>
        <begin position="21"/>
        <end position="134"/>
    </location>
</feature>
<evidence type="ECO:0000256" key="8">
    <source>
        <dbReference type="ARBA" id="ARBA00032623"/>
    </source>
</evidence>
<evidence type="ECO:0000259" key="11">
    <source>
        <dbReference type="PROSITE" id="PS50110"/>
    </source>
</evidence>
<evidence type="ECO:0000256" key="7">
    <source>
        <dbReference type="ARBA" id="ARBA00023163"/>
    </source>
</evidence>
<dbReference type="CDD" id="cd00383">
    <property type="entry name" value="trans_reg_C"/>
    <property type="match status" value="1"/>
</dbReference>
<keyword evidence="5" id="KW-0805">Transcription regulation</keyword>
<dbReference type="Gene3D" id="1.10.10.10">
    <property type="entry name" value="Winged helix-like DNA-binding domain superfamily/Winged helix DNA-binding domain"/>
    <property type="match status" value="1"/>
</dbReference>
<dbReference type="PROSITE" id="PS51755">
    <property type="entry name" value="OMPR_PHOB"/>
    <property type="match status" value="1"/>
</dbReference>
<feature type="domain" description="OmpR/PhoB-type" evidence="12">
    <location>
        <begin position="149"/>
        <end position="255"/>
    </location>
</feature>
<dbReference type="PANTHER" id="PTHR48111">
    <property type="entry name" value="REGULATOR OF RPOS"/>
    <property type="match status" value="1"/>
</dbReference>
<keyword evidence="6 10" id="KW-0238">DNA-binding</keyword>
<evidence type="ECO:0000256" key="4">
    <source>
        <dbReference type="ARBA" id="ARBA00023012"/>
    </source>
</evidence>
<evidence type="ECO:0000256" key="5">
    <source>
        <dbReference type="ARBA" id="ARBA00023015"/>
    </source>
</evidence>
<dbReference type="Pfam" id="PF00486">
    <property type="entry name" value="Trans_reg_C"/>
    <property type="match status" value="1"/>
</dbReference>
<feature type="DNA-binding region" description="OmpR/PhoB-type" evidence="10">
    <location>
        <begin position="149"/>
        <end position="255"/>
    </location>
</feature>
<dbReference type="Pfam" id="PF00072">
    <property type="entry name" value="Response_reg"/>
    <property type="match status" value="1"/>
</dbReference>
<accession>A0ABR8F622</accession>
<dbReference type="InterPro" id="IPR001867">
    <property type="entry name" value="OmpR/PhoB-type_DNA-bd"/>
</dbReference>
<dbReference type="InterPro" id="IPR011006">
    <property type="entry name" value="CheY-like_superfamily"/>
</dbReference>
<comment type="function">
    <text evidence="1">Probable promoter-specific protein mediating the interaction between DNA and RNA polymerase.</text>
</comment>
<dbReference type="InterPro" id="IPR036388">
    <property type="entry name" value="WH-like_DNA-bd_sf"/>
</dbReference>
<dbReference type="EMBL" id="JACJTE010000064">
    <property type="protein sequence ID" value="MBD2564968.1"/>
    <property type="molecule type" value="Genomic_DNA"/>
</dbReference>
<dbReference type="Proteomes" id="UP000604661">
    <property type="component" value="Unassembled WGS sequence"/>
</dbReference>
<evidence type="ECO:0000256" key="1">
    <source>
        <dbReference type="ARBA" id="ARBA00003612"/>
    </source>
</evidence>
<keyword evidence="3 9" id="KW-0597">Phosphoprotein</keyword>
<evidence type="ECO:0000313" key="14">
    <source>
        <dbReference type="Proteomes" id="UP000604661"/>
    </source>
</evidence>
<dbReference type="RefSeq" id="WP_190900750.1">
    <property type="nucleotide sequence ID" value="NZ_JACJTE010000064.1"/>
</dbReference>
<keyword evidence="7" id="KW-0804">Transcription</keyword>
<feature type="modified residue" description="4-aspartylphosphate" evidence="9">
    <location>
        <position position="70"/>
    </location>
</feature>
<dbReference type="CDD" id="cd17574">
    <property type="entry name" value="REC_OmpR"/>
    <property type="match status" value="1"/>
</dbReference>
<gene>
    <name evidence="13" type="ORF">H6G95_31195</name>
</gene>
<dbReference type="SUPFAM" id="SSF52172">
    <property type="entry name" value="CheY-like"/>
    <property type="match status" value="1"/>
</dbReference>
<dbReference type="InterPro" id="IPR001789">
    <property type="entry name" value="Sig_transdc_resp-reg_receiver"/>
</dbReference>
<evidence type="ECO:0000256" key="6">
    <source>
        <dbReference type="ARBA" id="ARBA00023125"/>
    </source>
</evidence>
<proteinExistence type="predicted"/>
<sequence length="271" mass="30403">MVKSSRCGGTALRNLSGEKGTILVVDDEASIRRILQTRLEMIGYSVVTASDGEEALSAFRLLIPDLIVLDVMMPKLDGYGVCQELRKQSDVPIIMLTALADVTDRITGLELGADDYMTKPFSPKELEARIACVLKRRSHKSSINIIPNFGIIHVGNLKIDINKRLVHKNEQRIRLTGIEFSLLELLVNHSGKIFSRVEILQQLWGFVPELHADTRVVDVRSSDAIDKIRQKISASNDFTSVDVANEHSVEKWNQDVLQKYSPLYIAYLPHP</sequence>
<name>A0ABR8F622_NOSLI</name>
<dbReference type="Gene3D" id="3.40.50.2300">
    <property type="match status" value="1"/>
</dbReference>